<dbReference type="Gene3D" id="2.10.25.10">
    <property type="entry name" value="Laminin"/>
    <property type="match status" value="19"/>
</dbReference>
<feature type="disulfide bond" evidence="6">
    <location>
        <begin position="62"/>
        <end position="72"/>
    </location>
</feature>
<dbReference type="InterPro" id="IPR009030">
    <property type="entry name" value="Growth_fac_rcpt_cys_sf"/>
</dbReference>
<feature type="disulfide bond" evidence="6">
    <location>
        <begin position="1542"/>
        <end position="1551"/>
    </location>
</feature>
<dbReference type="InterPro" id="IPR049883">
    <property type="entry name" value="NOTCH1_EGF-like"/>
</dbReference>
<feature type="disulfide bond" evidence="6">
    <location>
        <begin position="1235"/>
        <end position="1244"/>
    </location>
</feature>
<feature type="disulfide bond" evidence="6">
    <location>
        <begin position="1429"/>
        <end position="1438"/>
    </location>
</feature>
<evidence type="ECO:0000313" key="13">
    <source>
        <dbReference type="WBParaSite" id="SRAE_1000129300.1"/>
    </source>
</evidence>
<dbReference type="Pfam" id="PF12661">
    <property type="entry name" value="hEGF"/>
    <property type="match status" value="1"/>
</dbReference>
<dbReference type="SMART" id="SM00179">
    <property type="entry name" value="EGF_CA"/>
    <property type="match status" value="13"/>
</dbReference>
<dbReference type="FunFam" id="2.10.25.10:FF:000122">
    <property type="entry name" value="Protein crumbs homolog 2"/>
    <property type="match status" value="1"/>
</dbReference>
<feature type="signal peptide" evidence="8">
    <location>
        <begin position="1"/>
        <end position="19"/>
    </location>
</feature>
<dbReference type="FunFam" id="2.10.25.10:FF:000031">
    <property type="entry name" value="neurogenic locus notch homolog protein 3"/>
    <property type="match status" value="1"/>
</dbReference>
<keyword evidence="12" id="KW-1185">Reference proteome</keyword>
<evidence type="ECO:0000313" key="14">
    <source>
        <dbReference type="WormBase" id="SRAE_1000129300"/>
    </source>
</evidence>
<gene>
    <name evidence="11 13 14" type="ORF">SRAE_1000129300</name>
</gene>
<feature type="domain" description="EGF-like" evidence="10">
    <location>
        <begin position="134"/>
        <end position="170"/>
    </location>
</feature>
<evidence type="ECO:0000256" key="8">
    <source>
        <dbReference type="SAM" id="SignalP"/>
    </source>
</evidence>
<dbReference type="InterPro" id="IPR013032">
    <property type="entry name" value="EGF-like_CS"/>
</dbReference>
<dbReference type="FunFam" id="2.10.25.10:FF:000279">
    <property type="entry name" value="Neurogenic locus notch 1"/>
    <property type="match status" value="1"/>
</dbReference>
<feature type="disulfide bond" evidence="6">
    <location>
        <begin position="1275"/>
        <end position="1284"/>
    </location>
</feature>
<feature type="domain" description="EGF-like" evidence="10">
    <location>
        <begin position="471"/>
        <end position="505"/>
    </location>
</feature>
<dbReference type="FunFam" id="2.10.25.10:FF:000472">
    <property type="entry name" value="Uncharacterized protein, isoform A"/>
    <property type="match status" value="1"/>
</dbReference>
<feature type="domain" description="EGF-like" evidence="10">
    <location>
        <begin position="1441"/>
        <end position="1477"/>
    </location>
</feature>
<dbReference type="GO" id="GO:0032991">
    <property type="term" value="C:protein-containing complex"/>
    <property type="evidence" value="ECO:0007669"/>
    <property type="project" value="TreeGrafter"/>
</dbReference>
<evidence type="ECO:0000259" key="10">
    <source>
        <dbReference type="PROSITE" id="PS50026"/>
    </source>
</evidence>
<keyword evidence="7" id="KW-0812">Transmembrane</keyword>
<feature type="chain" id="PRO_5015030440" evidence="8">
    <location>
        <begin position="20"/>
        <end position="1758"/>
    </location>
</feature>
<feature type="disulfide bond" evidence="6">
    <location>
        <begin position="234"/>
        <end position="243"/>
    </location>
</feature>
<feature type="domain" description="EGF-like" evidence="10">
    <location>
        <begin position="1327"/>
        <end position="1363"/>
    </location>
</feature>
<feature type="domain" description="EGF-like" evidence="10">
    <location>
        <begin position="206"/>
        <end position="244"/>
    </location>
</feature>
<feature type="disulfide bond" evidence="6">
    <location>
        <begin position="495"/>
        <end position="504"/>
    </location>
</feature>
<dbReference type="STRING" id="34506.A0A090L4H7"/>
<dbReference type="SUPFAM" id="SSF57196">
    <property type="entry name" value="EGF/Laminin"/>
    <property type="match status" value="15"/>
</dbReference>
<dbReference type="Pfam" id="PF02210">
    <property type="entry name" value="Laminin_G_2"/>
    <property type="match status" value="2"/>
</dbReference>
<evidence type="ECO:0000313" key="11">
    <source>
        <dbReference type="EMBL" id="CEF63027.1"/>
    </source>
</evidence>
<dbReference type="GO" id="GO:0007157">
    <property type="term" value="P:heterophilic cell-cell adhesion via plasma membrane cell adhesion molecules"/>
    <property type="evidence" value="ECO:0007669"/>
    <property type="project" value="TreeGrafter"/>
</dbReference>
<dbReference type="PROSITE" id="PS00010">
    <property type="entry name" value="ASX_HYDROXYL"/>
    <property type="match status" value="9"/>
</dbReference>
<feature type="disulfide bond" evidence="6">
    <location>
        <begin position="984"/>
        <end position="993"/>
    </location>
</feature>
<feature type="domain" description="EGF-like" evidence="10">
    <location>
        <begin position="96"/>
        <end position="132"/>
    </location>
</feature>
<dbReference type="InterPro" id="IPR001881">
    <property type="entry name" value="EGF-like_Ca-bd_dom"/>
</dbReference>
<accession>A0A090L4H7</accession>
<dbReference type="Proteomes" id="UP000035682">
    <property type="component" value="Unplaced"/>
</dbReference>
<evidence type="ECO:0000256" key="1">
    <source>
        <dbReference type="ARBA" id="ARBA00022536"/>
    </source>
</evidence>
<feature type="disulfide bond" evidence="6">
    <location>
        <begin position="1216"/>
        <end position="1233"/>
    </location>
</feature>
<proteinExistence type="predicted"/>
<feature type="disulfide bond" evidence="6">
    <location>
        <begin position="1620"/>
        <end position="1629"/>
    </location>
</feature>
<feature type="domain" description="EGF-like" evidence="10">
    <location>
        <begin position="1478"/>
        <end position="1514"/>
    </location>
</feature>
<feature type="domain" description="EGF-like" evidence="10">
    <location>
        <begin position="19"/>
        <end position="57"/>
    </location>
</feature>
<dbReference type="WormBase" id="SRAE_1000129300">
    <property type="protein sequence ID" value="SRP05152"/>
    <property type="gene ID" value="WBGene00257897"/>
</dbReference>
<dbReference type="Pfam" id="PF07645">
    <property type="entry name" value="EGF_CA"/>
    <property type="match status" value="2"/>
</dbReference>
<feature type="disulfide bond" evidence="6">
    <location>
        <begin position="215"/>
        <end position="232"/>
    </location>
</feature>
<keyword evidence="2 8" id="KW-0732">Signal</keyword>
<dbReference type="SUPFAM" id="SSF57184">
    <property type="entry name" value="Growth factor receptor domain"/>
    <property type="match status" value="1"/>
</dbReference>
<dbReference type="PROSITE" id="PS50025">
    <property type="entry name" value="LAM_G_DOMAIN"/>
    <property type="match status" value="3"/>
</dbReference>
<name>A0A090L4H7_STRRB</name>
<feature type="domain" description="EGF-like" evidence="10">
    <location>
        <begin position="246"/>
        <end position="284"/>
    </location>
</feature>
<dbReference type="OMA" id="EFFPLKA"/>
<feature type="domain" description="EGF-like" evidence="10">
    <location>
        <begin position="1516"/>
        <end position="1552"/>
    </location>
</feature>
<dbReference type="GO" id="GO:0005509">
    <property type="term" value="F:calcium ion binding"/>
    <property type="evidence" value="ECO:0007669"/>
    <property type="project" value="InterPro"/>
</dbReference>
<feature type="disulfide bond" evidence="6">
    <location>
        <begin position="274"/>
        <end position="283"/>
    </location>
</feature>
<feature type="domain" description="EGF-like" evidence="10">
    <location>
        <begin position="342"/>
        <end position="378"/>
    </location>
</feature>
<dbReference type="PROSITE" id="PS01186">
    <property type="entry name" value="EGF_2"/>
    <property type="match status" value="15"/>
</dbReference>
<feature type="disulfide bond" evidence="6">
    <location>
        <begin position="748"/>
        <end position="757"/>
    </location>
</feature>
<feature type="disulfide bond" evidence="6">
    <location>
        <begin position="28"/>
        <end position="45"/>
    </location>
</feature>
<organism evidence="11">
    <name type="scientific">Strongyloides ratti</name>
    <name type="common">Parasitic roundworm</name>
    <dbReference type="NCBI Taxonomy" id="34506"/>
    <lineage>
        <taxon>Eukaryota</taxon>
        <taxon>Metazoa</taxon>
        <taxon>Ecdysozoa</taxon>
        <taxon>Nematoda</taxon>
        <taxon>Chromadorea</taxon>
        <taxon>Rhabditida</taxon>
        <taxon>Tylenchina</taxon>
        <taxon>Panagrolaimomorpha</taxon>
        <taxon>Strongyloidoidea</taxon>
        <taxon>Strongyloididae</taxon>
        <taxon>Strongyloides</taxon>
    </lineage>
</organism>
<reference evidence="13" key="2">
    <citation type="submission" date="2020-12" db="UniProtKB">
        <authorList>
            <consortium name="WormBaseParasite"/>
        </authorList>
    </citation>
    <scope>IDENTIFICATION</scope>
</reference>
<dbReference type="InterPro" id="IPR001791">
    <property type="entry name" value="Laminin_G"/>
</dbReference>
<feature type="domain" description="Laminin G" evidence="9">
    <location>
        <begin position="1022"/>
        <end position="1205"/>
    </location>
</feature>
<dbReference type="OrthoDB" id="430340at2759"/>
<dbReference type="PANTHER" id="PTHR24049">
    <property type="entry name" value="CRUMBS FAMILY MEMBER"/>
    <property type="match status" value="1"/>
</dbReference>
<feature type="disulfide bond" evidence="6">
    <location>
        <begin position="1504"/>
        <end position="1513"/>
    </location>
</feature>
<feature type="disulfide bond" evidence="6">
    <location>
        <begin position="368"/>
        <end position="377"/>
    </location>
</feature>
<feature type="disulfide bond" evidence="6">
    <location>
        <begin position="1314"/>
        <end position="1323"/>
    </location>
</feature>
<sequence>MKNVILLIFIFSWKNFVLSEKFCNANVCFNGGTCIIDDVNLTFSCKCQNPYYGTLCEKGNLCSLDCGENGICKNNSKNEEFCECQTGFEGVLCDVISNPCTNNKCSENSTCFAEGNQYSCNCNNGWHGEFCELDVDECQFEPCKNNGTCINSEGTYKCECLEGFSGDVCQNKINDECVCENPLHVCFKDADGNIECRCENENCDITQESCKTKGCENGGNCVSNDLNNQAFCICPSNFEGPYCETYTASCLVEGKECQNNGTCKVSAAGTYCECLSKYSGKYCETLTFNSLNTPRPTPLSEKCHEDYCKNNGKCVEIRGVSPKCVCPQPWTGDYCETSITQSVSLCTPNYCLNDGICSIKDNEAECSCIPNFVGINCQIQCDCDVNTEACIEDNTKVKGFICISVIDDSTKISGHLTSTTEKSPTLTSDISNLTDNITSINTFLTTTSFELITTNTSDISLTTILPLDNNIVKSCDQCQNESKCKVADGRKICFCEKNFSGLYCEKKNELCKSVNCEEGQVCKIKKNIDGREETFCSCSEGFHGGNCLHDSTVSFKNSSLFVYQSKDFVNSLNQNLPYSLSFEFRTTVPDALLILGENILAQVQFYIFLKNGRLIFQLLESQYAILSDLQLNDGEWYRIDMNKKENQVILEISDSHYYVLSKKIFTVPQWNLFTTRLGKKVFNRKTSPDHYIGCIRNLKIGNENINLIDSTKSVDVTEGCLKIDQCLDKPCQNEADCHDLWDHFTCQCHRPFLPPFCIKALTEVTFGHENKPTMIKYNIDSNDSDLIKQSTDISFLIKTNNENSSIMYIGENGDEDVGTFISIEVVNGKIGIRCRLGGKQIFSKIGNIDINKNGTHLVEVLRENNNIQVLIDNIPDFTIFINRPFSHPLLVDSIILGDDSEIRNEAYTNKGTLLKAILQDIRINEKIILLQDSPLEDTDIDIFGKKIFEQNLLQGIVSDDICKKENPCNKGKCQNTFNDYECICEQGWTGKNCSYENYCFHNKCPDGTECLPTNPGFICHGPTTFYNTSKSLYQLNVPKNQSLKKEDNLIIEIELKTTKSIGHISTFSYLNKSLSIYIDHGKINIIQNNSDHEFRESFNFYISDGYLHIITFHEKENGLYGYIDKFHETKIGGNFKISEFLQNTNSTIDFGNNPTFESFSGCINNIIIGSLPQLSFIHNDNSTKSLEETYFFKPILIENVRHNQCKVNDICLTSSCKNGGICQSDPLGSSYTCKCKDNFFGNYCEEKTKLCLTNDKYCQPNGICYDDGIKKYCQCKDGYKGEKCEISINGCDNNPCLNGAECENLANGKYLCKCIHNFIGKNCQAMKNSTCSSNPCEKGTCTNLSDSSFECSCFDGIEGVLCDTEINYCNENSCKNGGVCINGEKNFKCECKEGFDGNDCSEFKDICKIENPCIHGKCKNIWKGFQCQCDKGWIGEKCDIDIDECNDMPCWHNSICHNTNGSYTCECNNFYLGDTCNIPGSCLFNSCGHGECRQITKDNHECYCNEGFKGHNCSIQIDFCESNPCLNGGTCQNIIGGYECHCLPGFGKKDCSEDINECELKPCKNNGKCTDRINGFDCECKDTGYKGLTCEEDINECTDIKNSCVNGICENLKGGYRCECKNGYIGEKCNHLDPCLKENSNSTIELCINGNCINPHVMSFDNGTEIATYDCQCFDGFEGLLCDKKAEHFGKLPLPYIISILIVLFLVIFILLATLCCFIFKAKRTYHGHYSPSTQENLGSKLHMNSMALKRGPPERLI</sequence>
<evidence type="ECO:0000256" key="4">
    <source>
        <dbReference type="ARBA" id="ARBA00023157"/>
    </source>
</evidence>
<dbReference type="InterPro" id="IPR051022">
    <property type="entry name" value="Notch_Cell-Fate_Det"/>
</dbReference>
<feature type="transmembrane region" description="Helical" evidence="7">
    <location>
        <begin position="1694"/>
        <end position="1720"/>
    </location>
</feature>
<keyword evidence="3" id="KW-0677">Repeat</keyword>
<dbReference type="SMART" id="SM00282">
    <property type="entry name" value="LamG"/>
    <property type="match status" value="3"/>
</dbReference>
<comment type="caution">
    <text evidence="6">Lacks conserved residue(s) required for the propagation of feature annotation.</text>
</comment>
<dbReference type="SMART" id="SM00181">
    <property type="entry name" value="EGF"/>
    <property type="match status" value="24"/>
</dbReference>
<evidence type="ECO:0000256" key="5">
    <source>
        <dbReference type="ARBA" id="ARBA00023180"/>
    </source>
</evidence>
<keyword evidence="4 6" id="KW-1015">Disulfide bond</keyword>
<keyword evidence="1 6" id="KW-0245">EGF-like domain</keyword>
<dbReference type="WBParaSite" id="SRAE_1000129300.1">
    <property type="protein sequence ID" value="SRAE_1000129300.1"/>
    <property type="gene ID" value="WBGene00257897"/>
</dbReference>
<feature type="domain" description="Laminin G" evidence="9">
    <location>
        <begin position="764"/>
        <end position="962"/>
    </location>
</feature>
<feature type="domain" description="EGF-like" evidence="10">
    <location>
        <begin position="1554"/>
        <end position="1591"/>
    </location>
</feature>
<dbReference type="RefSeq" id="XP_024502229.1">
    <property type="nucleotide sequence ID" value="XM_024648230.1"/>
</dbReference>
<feature type="domain" description="EGF-like" evidence="10">
    <location>
        <begin position="1247"/>
        <end position="1285"/>
    </location>
</feature>
<dbReference type="Gene3D" id="2.60.120.200">
    <property type="match status" value="3"/>
</dbReference>
<evidence type="ECO:0000313" key="12">
    <source>
        <dbReference type="Proteomes" id="UP000035682"/>
    </source>
</evidence>
<reference evidence="11 12" key="1">
    <citation type="submission" date="2014-09" db="EMBL/GenBank/DDBJ databases">
        <authorList>
            <person name="Martin A.A."/>
        </authorList>
    </citation>
    <scope>NUCLEOTIDE SEQUENCE</scope>
    <source>
        <strain evidence="12">ED321</strain>
        <strain evidence="11">ED321 Heterogonic</strain>
    </source>
</reference>
<feature type="domain" description="Laminin G" evidence="9">
    <location>
        <begin position="550"/>
        <end position="720"/>
    </location>
</feature>
<feature type="domain" description="EGF-like" evidence="10">
    <location>
        <begin position="299"/>
        <end position="336"/>
    </location>
</feature>
<dbReference type="CDD" id="cd00054">
    <property type="entry name" value="EGF_CA"/>
    <property type="match status" value="8"/>
</dbReference>
<feature type="domain" description="EGF-like" evidence="10">
    <location>
        <begin position="1593"/>
        <end position="1630"/>
    </location>
</feature>
<feature type="domain" description="EGF-like" evidence="10">
    <location>
        <begin position="1365"/>
        <end position="1401"/>
    </location>
</feature>
<dbReference type="InterPro" id="IPR000742">
    <property type="entry name" value="EGF"/>
</dbReference>
<dbReference type="PROSITE" id="PS00022">
    <property type="entry name" value="EGF_1"/>
    <property type="match status" value="21"/>
</dbReference>
<dbReference type="Pfam" id="PF00008">
    <property type="entry name" value="EGF"/>
    <property type="match status" value="8"/>
</dbReference>
<dbReference type="GO" id="GO:0005886">
    <property type="term" value="C:plasma membrane"/>
    <property type="evidence" value="ECO:0007669"/>
    <property type="project" value="TreeGrafter"/>
</dbReference>
<feature type="domain" description="EGF-like" evidence="10">
    <location>
        <begin position="1207"/>
        <end position="1245"/>
    </location>
</feature>
<feature type="domain" description="EGF-like" evidence="10">
    <location>
        <begin position="722"/>
        <end position="758"/>
    </location>
</feature>
<keyword evidence="7" id="KW-1133">Transmembrane helix</keyword>
<feature type="disulfide bond" evidence="6">
    <location>
        <begin position="1353"/>
        <end position="1362"/>
    </location>
</feature>
<feature type="disulfide bond" evidence="6">
    <location>
        <begin position="122"/>
        <end position="131"/>
    </location>
</feature>
<dbReference type="CTD" id="36375392"/>
<evidence type="ECO:0000256" key="6">
    <source>
        <dbReference type="PROSITE-ProRule" id="PRU00076"/>
    </source>
</evidence>
<feature type="domain" description="EGF-like" evidence="10">
    <location>
        <begin position="1287"/>
        <end position="1324"/>
    </location>
</feature>
<dbReference type="PROSITE" id="PS50026">
    <property type="entry name" value="EGF_3"/>
    <property type="match status" value="22"/>
</dbReference>
<feature type="disulfide bond" evidence="6">
    <location>
        <begin position="1467"/>
        <end position="1476"/>
    </location>
</feature>
<evidence type="ECO:0000256" key="2">
    <source>
        <dbReference type="ARBA" id="ARBA00022729"/>
    </source>
</evidence>
<feature type="domain" description="EGF-like" evidence="10">
    <location>
        <begin position="958"/>
        <end position="994"/>
    </location>
</feature>
<evidence type="ECO:0000256" key="3">
    <source>
        <dbReference type="ARBA" id="ARBA00022737"/>
    </source>
</evidence>
<feature type="disulfide bond" evidence="6">
    <location>
        <begin position="1391"/>
        <end position="1400"/>
    </location>
</feature>
<feature type="disulfide bond" evidence="6">
    <location>
        <begin position="84"/>
        <end position="93"/>
    </location>
</feature>
<feature type="disulfide bond" evidence="6">
    <location>
        <begin position="1331"/>
        <end position="1341"/>
    </location>
</feature>
<keyword evidence="5" id="KW-0325">Glycoprotein</keyword>
<feature type="disulfide bond" evidence="6">
    <location>
        <begin position="160"/>
        <end position="169"/>
    </location>
</feature>
<dbReference type="GO" id="GO:0045197">
    <property type="term" value="P:establishment or maintenance of epithelial cell apical/basal polarity"/>
    <property type="evidence" value="ECO:0007669"/>
    <property type="project" value="TreeGrafter"/>
</dbReference>
<dbReference type="SUPFAM" id="SSF49899">
    <property type="entry name" value="Concanavalin A-like lectins/glucanases"/>
    <property type="match status" value="3"/>
</dbReference>
<dbReference type="InterPro" id="IPR000152">
    <property type="entry name" value="EGF-type_Asp/Asn_hydroxyl_site"/>
</dbReference>
<feature type="domain" description="EGF-like" evidence="10">
    <location>
        <begin position="1403"/>
        <end position="1439"/>
    </location>
</feature>
<evidence type="ECO:0000256" key="7">
    <source>
        <dbReference type="SAM" id="Phobius"/>
    </source>
</evidence>
<protein>
    <submittedName>
        <fullName evidence="11 13">Uncharacterized protein</fullName>
    </submittedName>
</protein>
<feature type="disulfide bond" evidence="6">
    <location>
        <begin position="47"/>
        <end position="56"/>
    </location>
</feature>
<dbReference type="CDD" id="cd00110">
    <property type="entry name" value="LamG"/>
    <property type="match status" value="2"/>
</dbReference>
<dbReference type="InterPro" id="IPR018097">
    <property type="entry name" value="EGF_Ca-bd_CS"/>
</dbReference>
<dbReference type="PANTHER" id="PTHR24049:SF22">
    <property type="entry name" value="DROSOPHILA CRUMBS HOMOLOG"/>
    <property type="match status" value="1"/>
</dbReference>
<dbReference type="PROSITE" id="PS01187">
    <property type="entry name" value="EGF_CA"/>
    <property type="match status" value="2"/>
</dbReference>
<dbReference type="InterPro" id="IPR013320">
    <property type="entry name" value="ConA-like_dom_sf"/>
</dbReference>
<feature type="disulfide bond" evidence="6">
    <location>
        <begin position="1482"/>
        <end position="1492"/>
    </location>
</feature>
<dbReference type="GeneID" id="36375392"/>
<keyword evidence="7" id="KW-0472">Membrane</keyword>
<evidence type="ECO:0000259" key="9">
    <source>
        <dbReference type="PROSITE" id="PS50025"/>
    </source>
</evidence>
<feature type="domain" description="EGF-like" evidence="10">
    <location>
        <begin position="58"/>
        <end position="94"/>
    </location>
</feature>
<dbReference type="EMBL" id="LN609528">
    <property type="protein sequence ID" value="CEF63027.1"/>
    <property type="molecule type" value="Genomic_DNA"/>
</dbReference>
<feature type="disulfide bond" evidence="6">
    <location>
        <begin position="326"/>
        <end position="335"/>
    </location>
</feature>